<evidence type="ECO:0000313" key="4">
    <source>
        <dbReference type="EMBL" id="QEA16507.1"/>
    </source>
</evidence>
<dbReference type="InterPro" id="IPR012668">
    <property type="entry name" value="CHP02466"/>
</dbReference>
<reference evidence="4 5" key="1">
    <citation type="journal article" date="2013" name="J. Microbiol. Biotechnol.">
        <title>Novosphingobium ginsenosidimutans sp. nov., with the ability to convert ginsenoside.</title>
        <authorList>
            <person name="Kim J.K."/>
            <person name="He D."/>
            <person name="Liu Q.M."/>
            <person name="Park H.Y."/>
            <person name="Jung M.S."/>
            <person name="Yoon M.H."/>
            <person name="Kim S.C."/>
            <person name="Im W.T."/>
        </authorList>
    </citation>
    <scope>NUCLEOTIDE SEQUENCE [LARGE SCALE GENOMIC DNA]</scope>
    <source>
        <strain evidence="4 5">FW-6</strain>
    </source>
</reference>
<dbReference type="PANTHER" id="PTHR45586:SF1">
    <property type="entry name" value="LIPOPOLYSACCHARIDE ASSEMBLY PROTEIN B"/>
    <property type="match status" value="1"/>
</dbReference>
<evidence type="ECO:0000313" key="5">
    <source>
        <dbReference type="Proteomes" id="UP000321172"/>
    </source>
</evidence>
<dbReference type="RefSeq" id="WP_147090586.1">
    <property type="nucleotide sequence ID" value="NZ_BAABJD010000005.1"/>
</dbReference>
<proteinExistence type="predicted"/>
<dbReference type="Pfam" id="PF13432">
    <property type="entry name" value="TPR_16"/>
    <property type="match status" value="1"/>
</dbReference>
<dbReference type="InterPro" id="IPR019734">
    <property type="entry name" value="TPR_rpt"/>
</dbReference>
<dbReference type="PROSITE" id="PS50293">
    <property type="entry name" value="TPR_REGION"/>
    <property type="match status" value="1"/>
</dbReference>
<dbReference type="Gene3D" id="1.25.40.10">
    <property type="entry name" value="Tetratricopeptide repeat domain"/>
    <property type="match status" value="3"/>
</dbReference>
<dbReference type="InterPro" id="IPR051012">
    <property type="entry name" value="CellSynth/LPSAsmb/PSIAsmb"/>
</dbReference>
<sequence length="452" mass="48587">MNLGIGPTGSPAQVAALQQQLAANPSDRIARHNLAVELRKCGRPDEALVEIERVWNEGLKLAETATMRGHLLADAGRFDEALEAYREAVRVKPELVEPHSTMASLLPQLGRGGEALDSLRQALLRAPHVGALWVEAMSIARGHLAWDQLLDIAAQAEKRFGTDTMISSFVANALTALGRDDEALAKIDMALEQEPTYPPGHTIRAHILLRKGDPAAAAGAAETAARLLPKDQSSWALLGVAWRLLDDEREHWLCDYDNLVMPIDLGLDPRLLGVLEARHQLAAHPADQSLRGGTQTRGNLFEADDPVIGGLARATKAAIEQRIASLRPDPSHPFLGRLSGRVSFPTSWSVRLASSGFHISHIHPAGWLSSAYYVSLPPEVAAGDGAGALAFGVPDAALGLDLAPRRVVLPQEGYLVLFPSYLWHGTTPFESAAPRVTVAFDSLPVDNSGQPV</sequence>
<dbReference type="InterPro" id="IPR011990">
    <property type="entry name" value="TPR-like_helical_dom_sf"/>
</dbReference>
<evidence type="ECO:0000256" key="3">
    <source>
        <dbReference type="PROSITE-ProRule" id="PRU00339"/>
    </source>
</evidence>
<dbReference type="PROSITE" id="PS50005">
    <property type="entry name" value="TPR"/>
    <property type="match status" value="1"/>
</dbReference>
<dbReference type="PANTHER" id="PTHR45586">
    <property type="entry name" value="TPR REPEAT-CONTAINING PROTEIN PA4667"/>
    <property type="match status" value="1"/>
</dbReference>
<dbReference type="SUPFAM" id="SSF48452">
    <property type="entry name" value="TPR-like"/>
    <property type="match status" value="1"/>
</dbReference>
<dbReference type="Proteomes" id="UP000321172">
    <property type="component" value="Chromosome"/>
</dbReference>
<evidence type="ECO:0000256" key="2">
    <source>
        <dbReference type="ARBA" id="ARBA00022803"/>
    </source>
</evidence>
<dbReference type="EMBL" id="CP042345">
    <property type="protein sequence ID" value="QEA16507.1"/>
    <property type="molecule type" value="Genomic_DNA"/>
</dbReference>
<dbReference type="OrthoDB" id="9783136at2"/>
<dbReference type="Gene3D" id="2.60.120.620">
    <property type="entry name" value="q2cbj1_9rhob like domain"/>
    <property type="match status" value="1"/>
</dbReference>
<name>A0A5B8S764_9SPHN</name>
<dbReference type="KEGG" id="ngf:FRF71_10400"/>
<dbReference type="SMART" id="SM00028">
    <property type="entry name" value="TPR"/>
    <property type="match status" value="4"/>
</dbReference>
<dbReference type="Pfam" id="PF13759">
    <property type="entry name" value="2OG-FeII_Oxy_5"/>
    <property type="match status" value="1"/>
</dbReference>
<evidence type="ECO:0000256" key="1">
    <source>
        <dbReference type="ARBA" id="ARBA00022737"/>
    </source>
</evidence>
<keyword evidence="5" id="KW-1185">Reference proteome</keyword>
<gene>
    <name evidence="4" type="ORF">FRF71_10400</name>
</gene>
<keyword evidence="2 3" id="KW-0802">TPR repeat</keyword>
<protein>
    <submittedName>
        <fullName evidence="4">Tetratricopeptide repeat protein</fullName>
    </submittedName>
</protein>
<dbReference type="AlphaFoldDB" id="A0A5B8S764"/>
<feature type="repeat" description="TPR" evidence="3">
    <location>
        <begin position="62"/>
        <end position="95"/>
    </location>
</feature>
<accession>A0A5B8S764</accession>
<dbReference type="Pfam" id="PF13181">
    <property type="entry name" value="TPR_8"/>
    <property type="match status" value="1"/>
</dbReference>
<organism evidence="4 5">
    <name type="scientific">Novosphingobium ginsenosidimutans</name>
    <dbReference type="NCBI Taxonomy" id="1176536"/>
    <lineage>
        <taxon>Bacteria</taxon>
        <taxon>Pseudomonadati</taxon>
        <taxon>Pseudomonadota</taxon>
        <taxon>Alphaproteobacteria</taxon>
        <taxon>Sphingomonadales</taxon>
        <taxon>Sphingomonadaceae</taxon>
        <taxon>Novosphingobium</taxon>
    </lineage>
</organism>
<keyword evidence="1" id="KW-0677">Repeat</keyword>